<sequence length="357" mass="34783">MSTELHPTDARPSTARQGPGAAREPAGARGAGHSPSWRLVAAMIVGVPTLVVAIAAMFVSLAVDPEPHQAPLGLVAPPPAATAIESALAERAGADAFVVERFTDADDARAAIERRDLVGAITVGAGGVTVLTAEAGSPVLAQVVVGVGNGIATAQGVPVAAESVVPTPETDARGTGFAAGLLPLLIAGMALGGAAAIGLRGRVAMQATLAVLGPLVAGFGFAATWSWLGVIDGGVGTVGLAAALMIGAITWFTVGAGSLLGTAGVGVSALVMVLISNPLSGLASSPYLLPAPWGTIGQWLPPGAGGTLLRSVAYFPAASIAAPVAVLAGWIAVGAGLLALGTVRSRRADAAGSAVPA</sequence>
<dbReference type="Proteomes" id="UP000194632">
    <property type="component" value="Unassembled WGS sequence"/>
</dbReference>
<feature type="compositionally biased region" description="Low complexity" evidence="1">
    <location>
        <begin position="18"/>
        <end position="32"/>
    </location>
</feature>
<dbReference type="AlphaFoldDB" id="A0A243Q9B0"/>
<dbReference type="RefSeq" id="WP_086536411.1">
    <property type="nucleotide sequence ID" value="NZ_NGFO01000019.1"/>
</dbReference>
<evidence type="ECO:0000313" key="4">
    <source>
        <dbReference type="Proteomes" id="UP000194632"/>
    </source>
</evidence>
<evidence type="ECO:0008006" key="5">
    <source>
        <dbReference type="Google" id="ProtNLM"/>
    </source>
</evidence>
<comment type="caution">
    <text evidence="3">The sequence shown here is derived from an EMBL/GenBank/DDBJ whole genome shotgun (WGS) entry which is preliminary data.</text>
</comment>
<keyword evidence="2" id="KW-1133">Transmembrane helix</keyword>
<name>A0A243Q9B0_9ACTN</name>
<keyword evidence="2" id="KW-0472">Membrane</keyword>
<reference evidence="3 4" key="1">
    <citation type="submission" date="2017-05" db="EMBL/GenBank/DDBJ databases">
        <title>Biotechnological potential of actinobacteria isolated from South African environments.</title>
        <authorList>
            <person name="Le Roes-Hill M."/>
            <person name="Prins A."/>
            <person name="Durrell K.A."/>
        </authorList>
    </citation>
    <scope>NUCLEOTIDE SEQUENCE [LARGE SCALE GENOMIC DNA]</scope>
    <source>
        <strain evidence="3">BS2</strain>
    </source>
</reference>
<evidence type="ECO:0000256" key="2">
    <source>
        <dbReference type="SAM" id="Phobius"/>
    </source>
</evidence>
<organism evidence="3 4">
    <name type="scientific">Gordonia lacunae</name>
    <dbReference type="NCBI Taxonomy" id="417102"/>
    <lineage>
        <taxon>Bacteria</taxon>
        <taxon>Bacillati</taxon>
        <taxon>Actinomycetota</taxon>
        <taxon>Actinomycetes</taxon>
        <taxon>Mycobacteriales</taxon>
        <taxon>Gordoniaceae</taxon>
        <taxon>Gordonia</taxon>
    </lineage>
</organism>
<keyword evidence="4" id="KW-1185">Reference proteome</keyword>
<feature type="transmembrane region" description="Helical" evidence="2">
    <location>
        <begin position="234"/>
        <end position="252"/>
    </location>
</feature>
<accession>A0A243Q9B0</accession>
<feature type="transmembrane region" description="Helical" evidence="2">
    <location>
        <begin position="313"/>
        <end position="340"/>
    </location>
</feature>
<dbReference type="STRING" id="417102.CA982_16670"/>
<feature type="transmembrane region" description="Helical" evidence="2">
    <location>
        <begin position="259"/>
        <end position="279"/>
    </location>
</feature>
<dbReference type="EMBL" id="NGFO01000019">
    <property type="protein sequence ID" value="OUC77660.1"/>
    <property type="molecule type" value="Genomic_DNA"/>
</dbReference>
<feature type="transmembrane region" description="Helical" evidence="2">
    <location>
        <begin position="39"/>
        <end position="63"/>
    </location>
</feature>
<evidence type="ECO:0000313" key="3">
    <source>
        <dbReference type="EMBL" id="OUC77660.1"/>
    </source>
</evidence>
<protein>
    <recommendedName>
        <fullName evidence="5">ABC transporter permease</fullName>
    </recommendedName>
</protein>
<feature type="region of interest" description="Disordered" evidence="1">
    <location>
        <begin position="1"/>
        <end position="33"/>
    </location>
</feature>
<feature type="transmembrane region" description="Helical" evidence="2">
    <location>
        <begin position="209"/>
        <end position="228"/>
    </location>
</feature>
<proteinExistence type="predicted"/>
<evidence type="ECO:0000256" key="1">
    <source>
        <dbReference type="SAM" id="MobiDB-lite"/>
    </source>
</evidence>
<gene>
    <name evidence="3" type="ORF">CA982_16670</name>
</gene>
<keyword evidence="2" id="KW-0812">Transmembrane</keyword>
<dbReference type="OrthoDB" id="2151407at2"/>
<feature type="transmembrane region" description="Helical" evidence="2">
    <location>
        <begin position="177"/>
        <end position="197"/>
    </location>
</feature>